<proteinExistence type="predicted"/>
<dbReference type="SUPFAM" id="SSF56784">
    <property type="entry name" value="HAD-like"/>
    <property type="match status" value="1"/>
</dbReference>
<dbReference type="Pfam" id="PF00702">
    <property type="entry name" value="Hydrolase"/>
    <property type="match status" value="1"/>
</dbReference>
<accession>A0A8J7YSI5</accession>
<comment type="caution">
    <text evidence="1">The sequence shown here is derived from an EMBL/GenBank/DDBJ whole genome shotgun (WGS) entry which is preliminary data.</text>
</comment>
<protein>
    <submittedName>
        <fullName evidence="1">HAD family hydrolase</fullName>
    </submittedName>
</protein>
<dbReference type="InterPro" id="IPR036412">
    <property type="entry name" value="HAD-like_sf"/>
</dbReference>
<dbReference type="InterPro" id="IPR023214">
    <property type="entry name" value="HAD_sf"/>
</dbReference>
<evidence type="ECO:0000313" key="1">
    <source>
        <dbReference type="EMBL" id="MBX8631943.1"/>
    </source>
</evidence>
<dbReference type="Gene3D" id="3.40.50.1000">
    <property type="entry name" value="HAD superfamily/HAD-like"/>
    <property type="match status" value="1"/>
</dbReference>
<reference evidence="1" key="1">
    <citation type="submission" date="2021-04" db="EMBL/GenBank/DDBJ databases">
        <title>Genomic insights into ecological role and evolution of a novel Thermoplasmata order Candidatus Sysuiplasmatales.</title>
        <authorList>
            <person name="Yuan Y."/>
        </authorList>
    </citation>
    <scope>NUCLEOTIDE SEQUENCE</scope>
    <source>
        <strain evidence="1">YP2-bin.285</strain>
    </source>
</reference>
<dbReference type="GO" id="GO:0016787">
    <property type="term" value="F:hydrolase activity"/>
    <property type="evidence" value="ECO:0007669"/>
    <property type="project" value="UniProtKB-KW"/>
</dbReference>
<dbReference type="EMBL" id="JAGVSJ010000011">
    <property type="protein sequence ID" value="MBX8631943.1"/>
    <property type="molecule type" value="Genomic_DNA"/>
</dbReference>
<keyword evidence="1" id="KW-0378">Hydrolase</keyword>
<dbReference type="AlphaFoldDB" id="A0A8J7YSI5"/>
<name>A0A8J7YSI5_9ARCH</name>
<organism evidence="1 2">
    <name type="scientific">Candidatus Sysuiplasma superficiale</name>
    <dbReference type="NCBI Taxonomy" id="2823368"/>
    <lineage>
        <taxon>Archaea</taxon>
        <taxon>Methanobacteriati</taxon>
        <taxon>Thermoplasmatota</taxon>
        <taxon>Thermoplasmata</taxon>
        <taxon>Candidatus Sysuiplasmatales</taxon>
        <taxon>Candidatus Sysuiplasmataceae</taxon>
        <taxon>Candidatus Sysuiplasma</taxon>
    </lineage>
</organism>
<dbReference type="Proteomes" id="UP000716004">
    <property type="component" value="Unassembled WGS sequence"/>
</dbReference>
<sequence>MASGSDTLKRPVAAVICLECLFEGLEEERTLSRKVVEGMHSVLESEGVDCTAERLGFLLNRAMEERRERAARTGAETTAANMIGGILSDIEVEDVSLQNRMVEVILQDHLPRIMPRPVARDFLSRMKRETRIGAVCNSPYGLPHSGISERIRESGLSVYFDDIQFSSEMGMRKPHARPFRYSLSNLNASPESSMAVTGSVEDVATLRRLAFARVYHIGTDEMSSGAGNFADLLEITAEL</sequence>
<evidence type="ECO:0000313" key="2">
    <source>
        <dbReference type="Proteomes" id="UP000716004"/>
    </source>
</evidence>
<gene>
    <name evidence="1" type="ORF">J9259_05430</name>
</gene>